<dbReference type="RefSeq" id="WP_146654237.1">
    <property type="nucleotide sequence ID" value="NZ_CP012333.1"/>
</dbReference>
<keyword evidence="2" id="KW-1133">Transmembrane helix</keyword>
<feature type="transmembrane region" description="Helical" evidence="2">
    <location>
        <begin position="141"/>
        <end position="159"/>
    </location>
</feature>
<evidence type="ECO:0000313" key="3">
    <source>
        <dbReference type="EMBL" id="AKV03471.1"/>
    </source>
</evidence>
<keyword evidence="2" id="KW-0812">Transmembrane</keyword>
<dbReference type="Pfam" id="PF13779">
    <property type="entry name" value="DUF4175"/>
    <property type="match status" value="1"/>
</dbReference>
<keyword evidence="4" id="KW-1185">Reference proteome</keyword>
<keyword evidence="2" id="KW-0472">Membrane</keyword>
<evidence type="ECO:0000313" key="4">
    <source>
        <dbReference type="Proteomes" id="UP000064967"/>
    </source>
</evidence>
<dbReference type="Proteomes" id="UP000064967">
    <property type="component" value="Chromosome"/>
</dbReference>
<proteinExistence type="predicted"/>
<evidence type="ECO:0000256" key="2">
    <source>
        <dbReference type="SAM" id="Phobius"/>
    </source>
</evidence>
<organism evidence="3 4">
    <name type="scientific">Labilithrix luteola</name>
    <dbReference type="NCBI Taxonomy" id="1391654"/>
    <lineage>
        <taxon>Bacteria</taxon>
        <taxon>Pseudomonadati</taxon>
        <taxon>Myxococcota</taxon>
        <taxon>Polyangia</taxon>
        <taxon>Polyangiales</taxon>
        <taxon>Labilitrichaceae</taxon>
        <taxon>Labilithrix</taxon>
    </lineage>
</organism>
<reference evidence="3 4" key="1">
    <citation type="submission" date="2015-08" db="EMBL/GenBank/DDBJ databases">
        <authorList>
            <person name="Babu N.S."/>
            <person name="Beckwith C.J."/>
            <person name="Beseler K.G."/>
            <person name="Brison A."/>
            <person name="Carone J.V."/>
            <person name="Caskin T.P."/>
            <person name="Diamond M."/>
            <person name="Durham M.E."/>
            <person name="Foxe J.M."/>
            <person name="Go M."/>
            <person name="Henderson B.A."/>
            <person name="Jones I.B."/>
            <person name="McGettigan J.A."/>
            <person name="Micheletti S.J."/>
            <person name="Nasrallah M.E."/>
            <person name="Ortiz D."/>
            <person name="Piller C.R."/>
            <person name="Privatt S.R."/>
            <person name="Schneider S.L."/>
            <person name="Sharp S."/>
            <person name="Smith T.C."/>
            <person name="Stanton J.D."/>
            <person name="Ullery H.E."/>
            <person name="Wilson R.J."/>
            <person name="Serrano M.G."/>
            <person name="Buck G."/>
            <person name="Lee V."/>
            <person name="Wang Y."/>
            <person name="Carvalho R."/>
            <person name="Voegtly L."/>
            <person name="Shi R."/>
            <person name="Duckworth R."/>
            <person name="Johnson A."/>
            <person name="Loviza R."/>
            <person name="Walstead R."/>
            <person name="Shah Z."/>
            <person name="Kiflezghi M."/>
            <person name="Wade K."/>
            <person name="Ball S.L."/>
            <person name="Bradley K.W."/>
            <person name="Asai D.J."/>
            <person name="Bowman C.A."/>
            <person name="Russell D.A."/>
            <person name="Pope W.H."/>
            <person name="Jacobs-Sera D."/>
            <person name="Hendrix R.W."/>
            <person name="Hatfull G.F."/>
        </authorList>
    </citation>
    <scope>NUCLEOTIDE SEQUENCE [LARGE SCALE GENOMIC DNA]</scope>
    <source>
        <strain evidence="3 4">DSM 27648</strain>
    </source>
</reference>
<accession>A0A0K1QCG3</accession>
<feature type="region of interest" description="Disordered" evidence="1">
    <location>
        <begin position="834"/>
        <end position="973"/>
    </location>
</feature>
<dbReference type="OrthoDB" id="222071at2"/>
<feature type="compositionally biased region" description="Gly residues" evidence="1">
    <location>
        <begin position="662"/>
        <end position="674"/>
    </location>
</feature>
<feature type="region of interest" description="Disordered" evidence="1">
    <location>
        <begin position="707"/>
        <end position="760"/>
    </location>
</feature>
<feature type="compositionally biased region" description="Basic and acidic residues" evidence="1">
    <location>
        <begin position="834"/>
        <end position="870"/>
    </location>
</feature>
<dbReference type="AlphaFoldDB" id="A0A0K1QCG3"/>
<dbReference type="InterPro" id="IPR012683">
    <property type="entry name" value="CHP02302_TM"/>
</dbReference>
<gene>
    <name evidence="3" type="ORF">AKJ09_10134</name>
</gene>
<feature type="region of interest" description="Disordered" evidence="1">
    <location>
        <begin position="645"/>
        <end position="681"/>
    </location>
</feature>
<sequence length="984" mass="105162">MKPPLPEPLQILSETWRSIVQGPRRRATVAFVALAITVALLVARGGTLGTRIGAVAILLATAAGVVAIAIHERRVFRDPARTIQRVAGRVEPELAGRAVRALSLLGDEGTRGASTELAELHVRRTLAALPSEGAERGARRLAMVLGASALALAAATVAGCATNPWGVFEGFDVLLAQKGVAPIGMAWLTDPRIQARPPDYLHLDERHVTPYDDVALPRGALLTVRGRPVHANRRLLLTDGDAEVPFVDDGSGHVVARWPLADTAKLKVVARFGDVVIPEWEGTPVESIPDRAPDVVLEGAPKRILLGAANQGGGERADTSEIPIHYDASDDHGLREVHLVLRAGAREERRVLARLDGETKSDRGGYTLRTTDSFVKKSHAPVEIRVEAKDNDPLTGPKWGSSEAITIVPPDVGEPESRRLAALREVRDVFVDSLAWRLTHGVPADPKERREFLDHEARSLDENGDRFDNALTTSYAGVRVPGRLAAMLRARMRKLKEAVKNQALSPSTASRAAVVKANERLVLVLDAVIQGTGIKDTRDVSKELAEVADDLAMAATLAQKPAEKARAEQRMDAAVMVLEGGGRSMVKLGALGRDIGEIVSMDLLRIARSRGLGQEQDADAGAPKHVEDLPHTVLAAQDLAARLRQPDPSFGASGGRPSHAGGESGGGRGASGADGDGEGSDAAQAFNEAVHDLERLASEHAGEVGKVEQSLANGSSADDLKSLSEEAKKHADKVREAARPLPSVGGGSDSWTSKGAAAREHAEQMARALEQGNAADAVQSGRNALNALDEARRAAARDRWSRPSEPNAERTLEEARKGLEGELKWTEQKLDELRKKAGERAGPQLREHGDAEGKLAERARDVARKGRDQETLPPAALDALEDAERAAREAANALKQGDAERGLAQQREAQQKLEMARDAVGDGESGEGEGGDGSRTDRDHADIPKADQHKGPEEFRKRVIKGLGQPSGGRFKDAVKRYAEGLLR</sequence>
<feature type="region of interest" description="Disordered" evidence="1">
    <location>
        <begin position="794"/>
        <end position="817"/>
    </location>
</feature>
<feature type="compositionally biased region" description="Basic and acidic residues" evidence="1">
    <location>
        <begin position="909"/>
        <end position="920"/>
    </location>
</feature>
<feature type="transmembrane region" description="Helical" evidence="2">
    <location>
        <begin position="52"/>
        <end position="71"/>
    </location>
</feature>
<protein>
    <recommendedName>
        <fullName evidence="5">DUF4175 family protein</fullName>
    </recommendedName>
</protein>
<dbReference type="EMBL" id="CP012333">
    <property type="protein sequence ID" value="AKV03471.1"/>
    <property type="molecule type" value="Genomic_DNA"/>
</dbReference>
<dbReference type="KEGG" id="llu:AKJ09_10134"/>
<feature type="compositionally biased region" description="Basic and acidic residues" evidence="1">
    <location>
        <begin position="932"/>
        <end position="957"/>
    </location>
</feature>
<evidence type="ECO:0000256" key="1">
    <source>
        <dbReference type="SAM" id="MobiDB-lite"/>
    </source>
</evidence>
<dbReference type="STRING" id="1391654.AKJ09_10134"/>
<feature type="compositionally biased region" description="Basic and acidic residues" evidence="1">
    <location>
        <begin position="718"/>
        <end position="738"/>
    </location>
</feature>
<evidence type="ECO:0008006" key="5">
    <source>
        <dbReference type="Google" id="ProtNLM"/>
    </source>
</evidence>
<feature type="transmembrane region" description="Helical" evidence="2">
    <location>
        <begin position="27"/>
        <end position="46"/>
    </location>
</feature>
<name>A0A0K1QCG3_9BACT</name>